<keyword evidence="6" id="KW-1185">Reference proteome</keyword>
<evidence type="ECO:0000256" key="3">
    <source>
        <dbReference type="ARBA" id="ARBA00023163"/>
    </source>
</evidence>
<evidence type="ECO:0000259" key="4">
    <source>
        <dbReference type="PROSITE" id="PS50932"/>
    </source>
</evidence>
<feature type="domain" description="HTH lacI-type" evidence="4">
    <location>
        <begin position="9"/>
        <end position="63"/>
    </location>
</feature>
<dbReference type="AlphaFoldDB" id="A0A927F567"/>
<dbReference type="SUPFAM" id="SSF47413">
    <property type="entry name" value="lambda repressor-like DNA-binding domains"/>
    <property type="match status" value="1"/>
</dbReference>
<name>A0A927F567_9BACT</name>
<keyword evidence="1" id="KW-0805">Transcription regulation</keyword>
<reference evidence="5" key="1">
    <citation type="submission" date="2020-09" db="EMBL/GenBank/DDBJ databases">
        <title>Pelagicoccus enzymogenes sp. nov. with an EPS production, isolated from marine sediment.</title>
        <authorList>
            <person name="Feng X."/>
        </authorList>
    </citation>
    <scope>NUCLEOTIDE SEQUENCE</scope>
    <source>
        <strain evidence="5">NFK12</strain>
    </source>
</reference>
<organism evidence="5 6">
    <name type="scientific">Pelagicoccus enzymogenes</name>
    <dbReference type="NCBI Taxonomy" id="2773457"/>
    <lineage>
        <taxon>Bacteria</taxon>
        <taxon>Pseudomonadati</taxon>
        <taxon>Verrucomicrobiota</taxon>
        <taxon>Opitutia</taxon>
        <taxon>Puniceicoccales</taxon>
        <taxon>Pelagicoccaceae</taxon>
        <taxon>Pelagicoccus</taxon>
    </lineage>
</organism>
<dbReference type="SMART" id="SM00354">
    <property type="entry name" value="HTH_LACI"/>
    <property type="match status" value="1"/>
</dbReference>
<evidence type="ECO:0000256" key="1">
    <source>
        <dbReference type="ARBA" id="ARBA00023015"/>
    </source>
</evidence>
<sequence length="335" mass="37955">MEKTNRRIVTLADVAQLAGVNKSTVSRALRDCSHVGHATRAKVLKAAEALGYRPDPTISRLAAQRWRSGGGRSREVLTLLLWRRTKRVLRLVALSRQLCEKYGYDADIVYASDFVSAESLRRSLEFRGAEKILSLGLLEGDRLDPLLLKRFQIVNCCSILEQSVCSVDLDWRRMLGLGVDHFQRRGIRKIGLVLTASENRESRILKDRFEELFSFKYQVLPVFSGNLGTDDNVLLSWYDEYEPESIVSDSYSVFQTLEGRVADRSSFLTLKSDDESQCDEIVGFCCGDRLVIERAIQLLRLEKLPGSESRMELHHIVPDWRAPVEAGDRHCGSCS</sequence>
<dbReference type="PANTHER" id="PTHR30146">
    <property type="entry name" value="LACI-RELATED TRANSCRIPTIONAL REPRESSOR"/>
    <property type="match status" value="1"/>
</dbReference>
<evidence type="ECO:0000313" key="6">
    <source>
        <dbReference type="Proteomes" id="UP000622317"/>
    </source>
</evidence>
<comment type="caution">
    <text evidence="5">The sequence shown here is derived from an EMBL/GenBank/DDBJ whole genome shotgun (WGS) entry which is preliminary data.</text>
</comment>
<dbReference type="Gene3D" id="1.10.260.40">
    <property type="entry name" value="lambda repressor-like DNA-binding domains"/>
    <property type="match status" value="1"/>
</dbReference>
<gene>
    <name evidence="5" type="ORF">IEN85_03710</name>
</gene>
<dbReference type="EMBL" id="JACYFG010000006">
    <property type="protein sequence ID" value="MBD5778583.1"/>
    <property type="molecule type" value="Genomic_DNA"/>
</dbReference>
<dbReference type="InterPro" id="IPR000843">
    <property type="entry name" value="HTH_LacI"/>
</dbReference>
<dbReference type="CDD" id="cd01392">
    <property type="entry name" value="HTH_LacI"/>
    <property type="match status" value="1"/>
</dbReference>
<evidence type="ECO:0000313" key="5">
    <source>
        <dbReference type="EMBL" id="MBD5778583.1"/>
    </source>
</evidence>
<proteinExistence type="predicted"/>
<dbReference type="Pfam" id="PF00356">
    <property type="entry name" value="LacI"/>
    <property type="match status" value="1"/>
</dbReference>
<evidence type="ECO:0000256" key="2">
    <source>
        <dbReference type="ARBA" id="ARBA00023125"/>
    </source>
</evidence>
<keyword evidence="2 5" id="KW-0238">DNA-binding</keyword>
<protein>
    <submittedName>
        <fullName evidence="5">LacI family DNA-binding transcriptional regulator</fullName>
    </submittedName>
</protein>
<accession>A0A927F567</accession>
<dbReference type="GO" id="GO:0000976">
    <property type="term" value="F:transcription cis-regulatory region binding"/>
    <property type="evidence" value="ECO:0007669"/>
    <property type="project" value="TreeGrafter"/>
</dbReference>
<dbReference type="Proteomes" id="UP000622317">
    <property type="component" value="Unassembled WGS sequence"/>
</dbReference>
<dbReference type="PROSITE" id="PS50932">
    <property type="entry name" value="HTH_LACI_2"/>
    <property type="match status" value="1"/>
</dbReference>
<dbReference type="GO" id="GO:0003700">
    <property type="term" value="F:DNA-binding transcription factor activity"/>
    <property type="evidence" value="ECO:0007669"/>
    <property type="project" value="TreeGrafter"/>
</dbReference>
<dbReference type="InterPro" id="IPR010982">
    <property type="entry name" value="Lambda_DNA-bd_dom_sf"/>
</dbReference>
<keyword evidence="3" id="KW-0804">Transcription</keyword>
<dbReference type="RefSeq" id="WP_191615718.1">
    <property type="nucleotide sequence ID" value="NZ_JACYFG010000006.1"/>
</dbReference>
<dbReference type="PANTHER" id="PTHR30146:SF109">
    <property type="entry name" value="HTH-TYPE TRANSCRIPTIONAL REGULATOR GALS"/>
    <property type="match status" value="1"/>
</dbReference>